<gene>
    <name evidence="1" type="ORF">GGI48_20600</name>
</gene>
<dbReference type="GO" id="GO:0018169">
    <property type="term" value="F:ribosomal S6-glutamic acid ligase activity"/>
    <property type="evidence" value="ECO:0007669"/>
    <property type="project" value="TreeGrafter"/>
</dbReference>
<protein>
    <submittedName>
        <fullName evidence="1">RimK-like protein</fullName>
    </submittedName>
</protein>
<dbReference type="GO" id="GO:0005737">
    <property type="term" value="C:cytoplasm"/>
    <property type="evidence" value="ECO:0007669"/>
    <property type="project" value="TreeGrafter"/>
</dbReference>
<dbReference type="PANTHER" id="PTHR21621:SF0">
    <property type="entry name" value="BETA-CITRYLGLUTAMATE SYNTHASE B-RELATED"/>
    <property type="match status" value="1"/>
</dbReference>
<dbReference type="GO" id="GO:0009432">
    <property type="term" value="P:SOS response"/>
    <property type="evidence" value="ECO:0007669"/>
    <property type="project" value="TreeGrafter"/>
</dbReference>
<dbReference type="SUPFAM" id="SSF56059">
    <property type="entry name" value="Glutathione synthetase ATP-binding domain-like"/>
    <property type="match status" value="1"/>
</dbReference>
<organism evidence="1 2">
    <name type="scientific">Pseudomonas protegens</name>
    <dbReference type="NCBI Taxonomy" id="380021"/>
    <lineage>
        <taxon>Bacteria</taxon>
        <taxon>Pseudomonadati</taxon>
        <taxon>Pseudomonadota</taxon>
        <taxon>Gammaproteobacteria</taxon>
        <taxon>Pseudomonadales</taxon>
        <taxon>Pseudomonadaceae</taxon>
        <taxon>Pseudomonas</taxon>
    </lineage>
</organism>
<dbReference type="Proteomes" id="UP000515277">
    <property type="component" value="Chromosome"/>
</dbReference>
<sequence>MSNNKPSVLILSSLLDFPTDRICHNLTNQRISFLRINRDALDDLSITVDPVKATMTCRHNQHSWHIDSSLKTVWWRQPTFLRNTPNKALLPEEQLKQSQWGAFMRGLMLFDEAAWYNHPAATYQAESKPYQLRRAAKLGFSVPTTIITNDRHAKIQELISENIAIKSIDTLLLRENSKQHFGYTTLTTWSECADEFLHLAPLTCQSIIASKIDLRVTIIGNKLWCDEINIGNNGIDGDWRLIKKEDLSFRSFSLPPTIEEKCFLLTKDLGLRYGAIDLAYSEGEFWFIEINPTGEWGWLDRPGRGISEAIAGELQCPSV</sequence>
<proteinExistence type="predicted"/>
<evidence type="ECO:0000313" key="1">
    <source>
        <dbReference type="EMBL" id="QNH75700.1"/>
    </source>
</evidence>
<reference evidence="2" key="1">
    <citation type="journal article" date="2020" name="Microbiol. Resour. Announc.">
        <title>Complete genome sequences of four natural Pseudomonas isolates that catabolize a wide range of aromatic compounds relevant to lignin valorization.</title>
        <authorList>
            <person name="Hatmaker E.A."/>
            <person name="Presley G."/>
            <person name="Cannon O."/>
            <person name="Guss A.M."/>
            <person name="Elkins J.G."/>
        </authorList>
    </citation>
    <scope>NUCLEOTIDE SEQUENCE [LARGE SCALE GENOMIC DNA]</scope>
    <source>
        <strain evidence="2">H1F5C</strain>
    </source>
</reference>
<dbReference type="PANTHER" id="PTHR21621">
    <property type="entry name" value="RIBOSOMAL PROTEIN S6 MODIFICATION PROTEIN"/>
    <property type="match status" value="1"/>
</dbReference>
<dbReference type="AlphaFoldDB" id="A0A7G8YJ50"/>
<accession>A0A7G8YJ50</accession>
<evidence type="ECO:0000313" key="2">
    <source>
        <dbReference type="Proteomes" id="UP000515277"/>
    </source>
</evidence>
<dbReference type="RefSeq" id="WP_179599826.1">
    <property type="nucleotide sequence ID" value="NZ_CP060201.1"/>
</dbReference>
<name>A0A7G8YJ50_9PSED</name>
<dbReference type="EMBL" id="CP060201">
    <property type="protein sequence ID" value="QNH75700.1"/>
    <property type="molecule type" value="Genomic_DNA"/>
</dbReference>
<dbReference type="Gene3D" id="3.30.470.20">
    <property type="entry name" value="ATP-grasp fold, B domain"/>
    <property type="match status" value="1"/>
</dbReference>